<feature type="region of interest" description="Disordered" evidence="1">
    <location>
        <begin position="103"/>
        <end position="123"/>
    </location>
</feature>
<dbReference type="HOGENOM" id="CLU_078568_1_0_1"/>
<dbReference type="EMBL" id="CH445325">
    <property type="protein sequence ID" value="EAT92453.2"/>
    <property type="molecule type" value="Genomic_DNA"/>
</dbReference>
<feature type="region of interest" description="Disordered" evidence="1">
    <location>
        <begin position="1"/>
        <end position="35"/>
    </location>
</feature>
<proteinExistence type="predicted"/>
<dbReference type="KEGG" id="pno:SNOG_00958"/>
<organism evidence="2 3">
    <name type="scientific">Phaeosphaeria nodorum (strain SN15 / ATCC MYA-4574 / FGSC 10173)</name>
    <name type="common">Glume blotch fungus</name>
    <name type="synonym">Parastagonospora nodorum</name>
    <dbReference type="NCBI Taxonomy" id="321614"/>
    <lineage>
        <taxon>Eukaryota</taxon>
        <taxon>Fungi</taxon>
        <taxon>Dikarya</taxon>
        <taxon>Ascomycota</taxon>
        <taxon>Pezizomycotina</taxon>
        <taxon>Dothideomycetes</taxon>
        <taxon>Pleosporomycetidae</taxon>
        <taxon>Pleosporales</taxon>
        <taxon>Pleosporineae</taxon>
        <taxon>Phaeosphaeriaceae</taxon>
        <taxon>Parastagonospora</taxon>
    </lineage>
</organism>
<dbReference type="Proteomes" id="UP000001055">
    <property type="component" value="Unassembled WGS sequence"/>
</dbReference>
<feature type="compositionally biased region" description="Polar residues" evidence="1">
    <location>
        <begin position="14"/>
        <end position="29"/>
    </location>
</feature>
<dbReference type="RefSeq" id="XP_001791622.1">
    <property type="nucleotide sequence ID" value="XM_001791570.1"/>
</dbReference>
<evidence type="ECO:0000313" key="3">
    <source>
        <dbReference type="Proteomes" id="UP000001055"/>
    </source>
</evidence>
<dbReference type="InParanoid" id="Q0V4V6"/>
<protein>
    <submittedName>
        <fullName evidence="2">Uncharacterized protein</fullName>
    </submittedName>
</protein>
<dbReference type="eggNOG" id="ENOG502SFSH">
    <property type="taxonomic scope" value="Eukaryota"/>
</dbReference>
<dbReference type="AlphaFoldDB" id="Q0V4V6"/>
<name>Q0V4V6_PHANO</name>
<evidence type="ECO:0000256" key="1">
    <source>
        <dbReference type="SAM" id="MobiDB-lite"/>
    </source>
</evidence>
<gene>
    <name evidence="2" type="ORF">SNOG_00958</name>
</gene>
<sequence length="232" mass="25608">MGSKRKRCMDDSPLSVSSYTWSTPETQSPIPFPHDAMQMDVDACSRNNGWDFANASRVKSSDWGNRTRKRFRDNRPDERSIHGMSSDASDIGREITLQKLFSAQRNHPDASPVPSEPLPTQQPTLALSKPVQKSTLHSFWKQLPAPPVQPIFSQLHQVEPQLPSCDDCDSPLQSANGSMNVDMDIDMGGPVESSPFACSDCGKNVCGTCAVVSASRHCLQCATKGRNSARWW</sequence>
<accession>Q0V4V6</accession>
<reference evidence="3" key="1">
    <citation type="journal article" date="2007" name="Plant Cell">
        <title>Dothideomycete-plant interactions illuminated by genome sequencing and EST analysis of the wheat pathogen Stagonospora nodorum.</title>
        <authorList>
            <person name="Hane J.K."/>
            <person name="Lowe R.G."/>
            <person name="Solomon P.S."/>
            <person name="Tan K.C."/>
            <person name="Schoch C.L."/>
            <person name="Spatafora J.W."/>
            <person name="Crous P.W."/>
            <person name="Kodira C."/>
            <person name="Birren B.W."/>
            <person name="Galagan J.E."/>
            <person name="Torriani S.F."/>
            <person name="McDonald B.A."/>
            <person name="Oliver R.P."/>
        </authorList>
    </citation>
    <scope>NUCLEOTIDE SEQUENCE [LARGE SCALE GENOMIC DNA]</scope>
    <source>
        <strain evidence="3">SN15 / ATCC MYA-4574 / FGSC 10173</strain>
    </source>
</reference>
<feature type="region of interest" description="Disordered" evidence="1">
    <location>
        <begin position="58"/>
        <end position="87"/>
    </location>
</feature>
<dbReference type="VEuPathDB" id="FungiDB:JI435_009580"/>
<dbReference type="GeneID" id="5968187"/>
<evidence type="ECO:0000313" key="2">
    <source>
        <dbReference type="EMBL" id="EAT92453.2"/>
    </source>
</evidence>